<dbReference type="AlphaFoldDB" id="A0A7X2XDX1"/>
<dbReference type="InterPro" id="IPR029052">
    <property type="entry name" value="Metallo-depent_PP-like"/>
</dbReference>
<dbReference type="SUPFAM" id="SSF56300">
    <property type="entry name" value="Metallo-dependent phosphatases"/>
    <property type="match status" value="1"/>
</dbReference>
<evidence type="ECO:0000256" key="2">
    <source>
        <dbReference type="SAM" id="Phobius"/>
    </source>
</evidence>
<evidence type="ECO:0000259" key="4">
    <source>
        <dbReference type="Pfam" id="PF16656"/>
    </source>
</evidence>
<evidence type="ECO:0000256" key="1">
    <source>
        <dbReference type="ARBA" id="ARBA00022729"/>
    </source>
</evidence>
<dbReference type="Gene3D" id="3.60.21.10">
    <property type="match status" value="1"/>
</dbReference>
<organism evidence="5 8">
    <name type="scientific">Phascolarctobacterium faecium</name>
    <dbReference type="NCBI Taxonomy" id="33025"/>
    <lineage>
        <taxon>Bacteria</taxon>
        <taxon>Bacillati</taxon>
        <taxon>Bacillota</taxon>
        <taxon>Negativicutes</taxon>
        <taxon>Acidaminococcales</taxon>
        <taxon>Acidaminococcaceae</taxon>
        <taxon>Phascolarctobacterium</taxon>
    </lineage>
</organism>
<dbReference type="SUPFAM" id="SSF49363">
    <property type="entry name" value="Purple acid phosphatase, N-terminal domain"/>
    <property type="match status" value="1"/>
</dbReference>
<dbReference type="EMBL" id="WNBM01000001">
    <property type="protein sequence ID" value="MTT74878.1"/>
    <property type="molecule type" value="Genomic_DNA"/>
</dbReference>
<keyword evidence="2" id="KW-0472">Membrane</keyword>
<dbReference type="Pfam" id="PF00149">
    <property type="entry name" value="Metallophos"/>
    <property type="match status" value="1"/>
</dbReference>
<sequence length="413" mass="46395">MRWSKAFSKTGLLALMLAVVGIGIFFYERQYCGAEQPARYEPQQLRQVITADSKTSRTIMWQTQAPESDAWVEYKLQGENELHRVRAQGKEFATDSGTVYQQSVTLTALEPGTVYEYRAGGGKEFSAWQTLKTDTGGAFTALIFGDSQSLDYNVWRKTAAYAYSHDPEAAFFINMGDLVDNGEQYSQWRSWFRGASGLLPQIPVAPISGNHENYSLQWKPYRGDLYLNLFDLPLNGPDGLQKQAYSYDYGDVHFSVIDTQQEELNEWQPELIASQVSWLERDLAASDKKWKIVLVHRNLFRYQDGRPNELGAALLPVIDRGNVDVVFSAHNHTYGRSAPFKNGNVASQGTIYISSGRSGDKTWSGSRAKPQEVAFDGVLDQPNYMKLTVNDGKLTVTSLKQDGKLIDTVTLTK</sequence>
<evidence type="ECO:0000259" key="3">
    <source>
        <dbReference type="Pfam" id="PF00149"/>
    </source>
</evidence>
<evidence type="ECO:0000313" key="6">
    <source>
        <dbReference type="EMBL" id="MTU03009.1"/>
    </source>
</evidence>
<evidence type="ECO:0000313" key="5">
    <source>
        <dbReference type="EMBL" id="MTT74878.1"/>
    </source>
</evidence>
<dbReference type="GO" id="GO:0003993">
    <property type="term" value="F:acid phosphatase activity"/>
    <property type="evidence" value="ECO:0007669"/>
    <property type="project" value="InterPro"/>
</dbReference>
<dbReference type="Pfam" id="PF16656">
    <property type="entry name" value="Pur_ac_phosph_N"/>
    <property type="match status" value="1"/>
</dbReference>
<accession>A0A7X2XDX1</accession>
<dbReference type="InterPro" id="IPR015914">
    <property type="entry name" value="PAPs_N"/>
</dbReference>
<feature type="domain" description="Calcineurin-like phosphoesterase" evidence="3">
    <location>
        <begin position="142"/>
        <end position="334"/>
    </location>
</feature>
<dbReference type="InterPro" id="IPR008963">
    <property type="entry name" value="Purple_acid_Pase-like_N"/>
</dbReference>
<keyword evidence="1" id="KW-0732">Signal</keyword>
<proteinExistence type="predicted"/>
<dbReference type="PANTHER" id="PTHR45867:SF3">
    <property type="entry name" value="ACID PHOSPHATASE TYPE 7"/>
    <property type="match status" value="1"/>
</dbReference>
<keyword evidence="2" id="KW-0812">Transmembrane</keyword>
<feature type="transmembrane region" description="Helical" evidence="2">
    <location>
        <begin position="7"/>
        <end position="27"/>
    </location>
</feature>
<keyword evidence="2" id="KW-1133">Transmembrane helix</keyword>
<evidence type="ECO:0000313" key="7">
    <source>
        <dbReference type="Proteomes" id="UP000443070"/>
    </source>
</evidence>
<dbReference type="InterPro" id="IPR003961">
    <property type="entry name" value="FN3_dom"/>
</dbReference>
<dbReference type="EMBL" id="WNBW01000001">
    <property type="protein sequence ID" value="MTU03009.1"/>
    <property type="molecule type" value="Genomic_DNA"/>
</dbReference>
<gene>
    <name evidence="5" type="ORF">GMD11_01170</name>
    <name evidence="6" type="ORF">GMD18_01165</name>
</gene>
<feature type="domain" description="Purple acid phosphatase N-terminal" evidence="4">
    <location>
        <begin position="42"/>
        <end position="133"/>
    </location>
</feature>
<dbReference type="Proteomes" id="UP000484547">
    <property type="component" value="Unassembled WGS sequence"/>
</dbReference>
<name>A0A7X2XDX1_9FIRM</name>
<dbReference type="GO" id="GO:0046872">
    <property type="term" value="F:metal ion binding"/>
    <property type="evidence" value="ECO:0007669"/>
    <property type="project" value="InterPro"/>
</dbReference>
<evidence type="ECO:0000313" key="8">
    <source>
        <dbReference type="Proteomes" id="UP000484547"/>
    </source>
</evidence>
<dbReference type="InterPro" id="IPR004843">
    <property type="entry name" value="Calcineurin-like_PHP"/>
</dbReference>
<dbReference type="Proteomes" id="UP000443070">
    <property type="component" value="Unassembled WGS sequence"/>
</dbReference>
<comment type="caution">
    <text evidence="5">The sequence shown here is derived from an EMBL/GenBank/DDBJ whole genome shotgun (WGS) entry which is preliminary data.</text>
</comment>
<reference evidence="7 8" key="1">
    <citation type="journal article" date="2019" name="Nat. Med.">
        <title>A library of human gut bacterial isolates paired with longitudinal multiomics data enables mechanistic microbiome research.</title>
        <authorList>
            <person name="Poyet M."/>
            <person name="Groussin M."/>
            <person name="Gibbons S.M."/>
            <person name="Avila-Pacheco J."/>
            <person name="Jiang X."/>
            <person name="Kearney S.M."/>
            <person name="Perrotta A.R."/>
            <person name="Berdy B."/>
            <person name="Zhao S."/>
            <person name="Lieberman T.D."/>
            <person name="Swanson P.K."/>
            <person name="Smith M."/>
            <person name="Roesemann S."/>
            <person name="Alexander J.E."/>
            <person name="Rich S.A."/>
            <person name="Livny J."/>
            <person name="Vlamakis H."/>
            <person name="Clish C."/>
            <person name="Bullock K."/>
            <person name="Deik A."/>
            <person name="Scott J."/>
            <person name="Pierce K.A."/>
            <person name="Xavier R.J."/>
            <person name="Alm E.J."/>
        </authorList>
    </citation>
    <scope>NUCLEOTIDE SEQUENCE [LARGE SCALE GENOMIC DNA]</scope>
    <source>
        <strain evidence="5 8">BIOML-A13</strain>
        <strain evidence="6 7">BIOML-A3</strain>
    </source>
</reference>
<protein>
    <submittedName>
        <fullName evidence="5">Metallophosphoesterase</fullName>
    </submittedName>
</protein>
<dbReference type="CDD" id="cd00063">
    <property type="entry name" value="FN3"/>
    <property type="match status" value="1"/>
</dbReference>
<dbReference type="PANTHER" id="PTHR45867">
    <property type="entry name" value="PURPLE ACID PHOSPHATASE"/>
    <property type="match status" value="1"/>
</dbReference>
<dbReference type="OrthoDB" id="9809781at2"/>
<keyword evidence="7" id="KW-1185">Reference proteome</keyword>
<dbReference type="Gene3D" id="2.60.40.380">
    <property type="entry name" value="Purple acid phosphatase-like, N-terminal"/>
    <property type="match status" value="1"/>
</dbReference>
<dbReference type="RefSeq" id="WP_155163465.1">
    <property type="nucleotide sequence ID" value="NZ_WNBG01000001.1"/>
</dbReference>